<dbReference type="SMART" id="SM00869">
    <property type="entry name" value="Autotransporter"/>
    <property type="match status" value="1"/>
</dbReference>
<reference evidence="2 3" key="1">
    <citation type="submission" date="2023-07" db="EMBL/GenBank/DDBJ databases">
        <title>Genomic Encyclopedia of Type Strains, Phase IV (KMG-IV): sequencing the most valuable type-strain genomes for metagenomic binning, comparative biology and taxonomic classification.</title>
        <authorList>
            <person name="Goeker M."/>
        </authorList>
    </citation>
    <scope>NUCLEOTIDE SEQUENCE [LARGE SCALE GENOMIC DNA]</scope>
    <source>
        <strain evidence="2 3">DSM 19619</strain>
    </source>
</reference>
<dbReference type="InterPro" id="IPR006315">
    <property type="entry name" value="OM_autotransptr_brl_dom"/>
</dbReference>
<evidence type="ECO:0000313" key="2">
    <source>
        <dbReference type="EMBL" id="MDQ0471720.1"/>
    </source>
</evidence>
<dbReference type="PROSITE" id="PS51208">
    <property type="entry name" value="AUTOTRANSPORTER"/>
    <property type="match status" value="1"/>
</dbReference>
<evidence type="ECO:0000313" key="3">
    <source>
        <dbReference type="Proteomes" id="UP001242480"/>
    </source>
</evidence>
<dbReference type="InterPro" id="IPR036709">
    <property type="entry name" value="Autotransporte_beta_dom_sf"/>
</dbReference>
<dbReference type="RefSeq" id="WP_307277346.1">
    <property type="nucleotide sequence ID" value="NZ_JAUSVX010000009.1"/>
</dbReference>
<feature type="domain" description="Autotransporter" evidence="1">
    <location>
        <begin position="307"/>
        <end position="583"/>
    </location>
</feature>
<organism evidence="2 3">
    <name type="scientific">Labrys wisconsinensis</name>
    <dbReference type="NCBI Taxonomy" id="425677"/>
    <lineage>
        <taxon>Bacteria</taxon>
        <taxon>Pseudomonadati</taxon>
        <taxon>Pseudomonadota</taxon>
        <taxon>Alphaproteobacteria</taxon>
        <taxon>Hyphomicrobiales</taxon>
        <taxon>Xanthobacteraceae</taxon>
        <taxon>Labrys</taxon>
    </lineage>
</organism>
<dbReference type="SUPFAM" id="SSF63825">
    <property type="entry name" value="YWTD domain"/>
    <property type="match status" value="1"/>
</dbReference>
<protein>
    <submittedName>
        <fullName evidence="2">Outer membrane autotransporter protein</fullName>
    </submittedName>
</protein>
<sequence>MVEKNMFSGVDPSRGQGVTTDGTNWYFSGTNALEKTTGSYESEMLVTPAIPDSLKNPSQFSDIGLNHIGDIDYADGYLYISLDTSNRSPTTNQKYERPVFAIYDAKTLTYTGQSFSLNPPHGTHDIASWVAVDAKNGLGYGMAYENATEIAVYNLSDWSFKEYIPLSQTIDQAQGGKLFNGWMYFSTDNDEKLIYRANLVTGQVEVLGNLKIDGEQEVEGLSFNNSPDGWAMYILNREEDPNNPGETGIGFYRYVRPYGNALSGEIHADIKGALIEDSRYVGDAASRRIRSAFGAVAAPPAGATATGDADGIVVWGTPLATIGQAKGSGYAATFDRSSGGFIGGIDVPVGAWRLGVLAGYSHTSYKVSERSSDGSNDAYQLGVYGGTQWGPLGFRAGAVYGWNNIETKRRVVFPAFNETLSARYDAATAQAFGELGYRIDLAPAAFEPFANLAYVHLNADRFAETGGTTAALTGAKGSADTVFSTLGVRASTDFALAETKVNLYGMLGWQHAFDDVTQTSNLTFNNGSSFTISGAPLAKDALAVETGFDIAVSPNATLGASYSGQVASDAQQHAFKINLGMKL</sequence>
<name>A0ABU0JDM6_9HYPH</name>
<dbReference type="EMBL" id="JAUSVX010000009">
    <property type="protein sequence ID" value="MDQ0471720.1"/>
    <property type="molecule type" value="Genomic_DNA"/>
</dbReference>
<dbReference type="InterPro" id="IPR005546">
    <property type="entry name" value="Autotransporte_beta"/>
</dbReference>
<proteinExistence type="predicted"/>
<dbReference type="NCBIfam" id="TIGR01414">
    <property type="entry name" value="autotrans_barl"/>
    <property type="match status" value="1"/>
</dbReference>
<accession>A0ABU0JDM6</accession>
<dbReference type="Proteomes" id="UP001242480">
    <property type="component" value="Unassembled WGS sequence"/>
</dbReference>
<keyword evidence="3" id="KW-1185">Reference proteome</keyword>
<dbReference type="Pfam" id="PF03797">
    <property type="entry name" value="Autotransporter"/>
    <property type="match status" value="1"/>
</dbReference>
<dbReference type="SUPFAM" id="SSF103515">
    <property type="entry name" value="Autotransporter"/>
    <property type="match status" value="1"/>
</dbReference>
<comment type="caution">
    <text evidence="2">The sequence shown here is derived from an EMBL/GenBank/DDBJ whole genome shotgun (WGS) entry which is preliminary data.</text>
</comment>
<gene>
    <name evidence="2" type="ORF">QO011_004745</name>
</gene>
<dbReference type="Gene3D" id="2.40.128.130">
    <property type="entry name" value="Autotransporter beta-domain"/>
    <property type="match status" value="1"/>
</dbReference>
<evidence type="ECO:0000259" key="1">
    <source>
        <dbReference type="PROSITE" id="PS51208"/>
    </source>
</evidence>